<dbReference type="EMBL" id="MU003695">
    <property type="protein sequence ID" value="KAF2814371.1"/>
    <property type="molecule type" value="Genomic_DNA"/>
</dbReference>
<feature type="region of interest" description="Disordered" evidence="2">
    <location>
        <begin position="189"/>
        <end position="238"/>
    </location>
</feature>
<dbReference type="Proteomes" id="UP000504636">
    <property type="component" value="Unplaced"/>
</dbReference>
<feature type="coiled-coil region" evidence="1">
    <location>
        <begin position="311"/>
        <end position="338"/>
    </location>
</feature>
<feature type="region of interest" description="Disordered" evidence="2">
    <location>
        <begin position="1487"/>
        <end position="1508"/>
    </location>
</feature>
<feature type="region of interest" description="Disordered" evidence="2">
    <location>
        <begin position="1548"/>
        <end position="1592"/>
    </location>
</feature>
<feature type="region of interest" description="Disordered" evidence="2">
    <location>
        <begin position="1356"/>
        <end position="1377"/>
    </location>
</feature>
<feature type="compositionally biased region" description="Polar residues" evidence="2">
    <location>
        <begin position="1548"/>
        <end position="1558"/>
    </location>
</feature>
<reference evidence="5" key="2">
    <citation type="submission" date="2020-04" db="EMBL/GenBank/DDBJ databases">
        <authorList>
            <consortium name="NCBI Genome Project"/>
        </authorList>
    </citation>
    <scope>NUCLEOTIDE SEQUENCE</scope>
    <source>
        <strain evidence="5">CBS 304.34</strain>
    </source>
</reference>
<dbReference type="GO" id="GO:0042175">
    <property type="term" value="C:nuclear outer membrane-endoplasmic reticulum membrane network"/>
    <property type="evidence" value="ECO:0007669"/>
    <property type="project" value="TreeGrafter"/>
</dbReference>
<keyword evidence="1" id="KW-0175">Coiled coil</keyword>
<reference evidence="5" key="3">
    <citation type="submission" date="2025-04" db="UniProtKB">
        <authorList>
            <consortium name="RefSeq"/>
        </authorList>
    </citation>
    <scope>IDENTIFICATION</scope>
    <source>
        <strain evidence="5">CBS 304.34</strain>
    </source>
</reference>
<dbReference type="GO" id="GO:0008298">
    <property type="term" value="P:intracellular mRNA localization"/>
    <property type="evidence" value="ECO:0007669"/>
    <property type="project" value="TreeGrafter"/>
</dbReference>
<dbReference type="RefSeq" id="XP_033581335.1">
    <property type="nucleotide sequence ID" value="XM_033725123.1"/>
</dbReference>
<sequence length="1592" mass="178678">MEHDIINSFKQFSATEKLRIQERQRSIARESKAVKLNDLKKFSSDFKLNTAIPGDLVPILAKDEAKQKEIVQKSMKEARSFYDKEENRRSGNGLEIKAAAQSLVIPGVFVDPAVISSRLAPPRSTSKKPPPDGPAVEMRAAPKAAKKKWMPVPYTPSVVFNLDKPLVTVSAAENIDGLLERVHGNLGINSTTATGPTRVSHNSAPRGQEGLAMGGRRPGNITFGSIPASGSPAISDNLHPESQEELAVLNRQKELNYAKARSPFQTVDDVNWEIDRLQKQVDTGRMKIVDEKKALSELSSLYKARKNVAGFVEQQKAIQELEAQLGRLQHDFDLKKESGVFRTEPSDKYSAARRAYPIDRANGAIAMPPRVTSEAIDGIFAESSRGTEFNTPRSSSFRGTESTAPATFSGEPTRTFDKTQIVQHRIIEEEETDRIEESEAPVLDGQSTISADSVIVLTPQQRTDVIKKFSGALIRDLPSKCFTSHGKAFEESTFRRQFTSCIKGYSKQVMEGAARRSHQRQASKAIRILRNDILNKCYEALGGFDRLERSYPSIILQAQEQNLPEKSIAEKVSDWTYEPSQDAIDDSLHRRQYSHYLDPLSEEFSSVSKAYAISNPAPNPPSDVSSSSLTDADSWSQSDSRGQDDSNDINTEDKPVYTYLTEHPAFSELVDELRTIVERQFCDQKELIHHRILLAIRRPGMIHPTPGGLFQAEFFTEWDILSFLDTQYPLRTSHNLRPIIAITGGPTNAQLTTVEEYLRQNWPIHTWELIDALNTAIEKTNSKFPSEQNDTSEWKIHVSLRDMRISVKGSEDFIVAVGQQLAWLGAACRTSIGQLAHSYVTFTELNLTDTGNLPKPTFQIRYEVLHLLPQEPTSCWNDLVGDSVVVASFPIPERHPNAVGLEVSLQIMAALANIPLVTCFRGGYVLKGRSLLFVPVKRENDFVQWHLLNKPGGRISYHEAVHLFPDRLSVEELDEEALITTKCFLGWCSDSLCRLASKDYDYSSVGYTKTSYLSKRVVSLTGASVGFQQFGAGSLQFAISKKDGMHHADRAQFYADLLDDAKQVPVILQDMEDRRAWYTDGETAILHIILHRHVLKPFEVDQMVGIVSADPNDQQSVRQAMLSNADTPMICDRSMKNPGLQSKRFKHLVGELYSMLEGFMAQTIDIAKTGVEMKLNWKKHVQGWEYMDLVNRKLNPRLRETELKSTCGNWPELARDRNAVILFGNRLQNIIDPHPSVRLCKQFKELPKYKDYLAIQSTTLEEMYLESGSAEDREQVTITGLQLHRSQHLFESCPRSTAHTDSCKCDRIQQLVPKGGKRKIKPVPKSSGSGAVIIGQGSASWINDLGWRPFRNAIQPRASHTQSQPTQLSPQAKSPRQPHFISRILGPQVATYSRDTLQILSRYQPSPTQPRLCLIQDLRGLKSKVPAHQTQRFSSETHGSSAQPDQTGQHERDQRRPPSMQNGPGLLPAKQYYNPSFAMKKPARPTFVDNTQYPRKPTLKDAPRLSSLPLKPNDSSWMYANPEPRLLPGKCEPNYRRGDFLAPILKARQQQAMPTSTPVPRLRLRRRPRFDEVEVPQDSASVSRGGSVIENG</sequence>
<dbReference type="PANTHER" id="PTHR31027">
    <property type="entry name" value="NUCLEAR SEGREGATION PROTEIN BFR1"/>
    <property type="match status" value="1"/>
</dbReference>
<feature type="compositionally biased region" description="Polar residues" evidence="2">
    <location>
        <begin position="189"/>
        <end position="205"/>
    </location>
</feature>
<proteinExistence type="predicted"/>
<evidence type="ECO:0000313" key="3">
    <source>
        <dbReference type="EMBL" id="KAF2814371.1"/>
    </source>
</evidence>
<dbReference type="GO" id="GO:0003729">
    <property type="term" value="F:mRNA binding"/>
    <property type="evidence" value="ECO:0007669"/>
    <property type="project" value="TreeGrafter"/>
</dbReference>
<evidence type="ECO:0000313" key="5">
    <source>
        <dbReference type="RefSeq" id="XP_033581335.1"/>
    </source>
</evidence>
<feature type="region of interest" description="Disordered" evidence="2">
    <location>
        <begin position="1424"/>
        <end position="1471"/>
    </location>
</feature>
<feature type="compositionally biased region" description="Polar residues" evidence="2">
    <location>
        <begin position="1358"/>
        <end position="1374"/>
    </location>
</feature>
<protein>
    <submittedName>
        <fullName evidence="3 5">Uncharacterized protein</fullName>
    </submittedName>
</protein>
<evidence type="ECO:0000256" key="1">
    <source>
        <dbReference type="SAM" id="Coils"/>
    </source>
</evidence>
<dbReference type="PANTHER" id="PTHR31027:SF2">
    <property type="entry name" value="LEBERCILIN DOMAIN-CONTAINING PROTEIN"/>
    <property type="match status" value="1"/>
</dbReference>
<evidence type="ECO:0000256" key="2">
    <source>
        <dbReference type="SAM" id="MobiDB-lite"/>
    </source>
</evidence>
<feature type="region of interest" description="Disordered" evidence="2">
    <location>
        <begin position="119"/>
        <end position="145"/>
    </location>
</feature>
<feature type="region of interest" description="Disordered" evidence="2">
    <location>
        <begin position="385"/>
        <end position="412"/>
    </location>
</feature>
<organism evidence="3">
    <name type="scientific">Mytilinidion resinicola</name>
    <dbReference type="NCBI Taxonomy" id="574789"/>
    <lineage>
        <taxon>Eukaryota</taxon>
        <taxon>Fungi</taxon>
        <taxon>Dikarya</taxon>
        <taxon>Ascomycota</taxon>
        <taxon>Pezizomycotina</taxon>
        <taxon>Dothideomycetes</taxon>
        <taxon>Pleosporomycetidae</taxon>
        <taxon>Mytilinidiales</taxon>
        <taxon>Mytilinidiaceae</taxon>
        <taxon>Mytilinidion</taxon>
    </lineage>
</organism>
<dbReference type="InterPro" id="IPR039604">
    <property type="entry name" value="Bfr1"/>
</dbReference>
<dbReference type="GeneID" id="54466016"/>
<dbReference type="OrthoDB" id="1577640at2759"/>
<name>A0A6A6YZV7_9PEZI</name>
<accession>A0A6A6YZV7</accession>
<evidence type="ECO:0000313" key="4">
    <source>
        <dbReference type="Proteomes" id="UP000504636"/>
    </source>
</evidence>
<feature type="compositionally biased region" description="Low complexity" evidence="2">
    <location>
        <begin position="622"/>
        <end position="638"/>
    </location>
</feature>
<dbReference type="GO" id="GO:0005783">
    <property type="term" value="C:endoplasmic reticulum"/>
    <property type="evidence" value="ECO:0007669"/>
    <property type="project" value="TreeGrafter"/>
</dbReference>
<dbReference type="GO" id="GO:1990904">
    <property type="term" value="C:ribonucleoprotein complex"/>
    <property type="evidence" value="ECO:0007669"/>
    <property type="project" value="TreeGrafter"/>
</dbReference>
<gene>
    <name evidence="3 5" type="ORF">BDZ99DRAFT_516970</name>
</gene>
<feature type="region of interest" description="Disordered" evidence="2">
    <location>
        <begin position="612"/>
        <end position="652"/>
    </location>
</feature>
<keyword evidence="4" id="KW-1185">Reference proteome</keyword>
<reference evidence="3 5" key="1">
    <citation type="journal article" date="2020" name="Stud. Mycol.">
        <title>101 Dothideomycetes genomes: a test case for predicting lifestyles and emergence of pathogens.</title>
        <authorList>
            <person name="Haridas S."/>
            <person name="Albert R."/>
            <person name="Binder M."/>
            <person name="Bloem J."/>
            <person name="Labutti K."/>
            <person name="Salamov A."/>
            <person name="Andreopoulos B."/>
            <person name="Baker S."/>
            <person name="Barry K."/>
            <person name="Bills G."/>
            <person name="Bluhm B."/>
            <person name="Cannon C."/>
            <person name="Castanera R."/>
            <person name="Culley D."/>
            <person name="Daum C."/>
            <person name="Ezra D."/>
            <person name="Gonzalez J."/>
            <person name="Henrissat B."/>
            <person name="Kuo A."/>
            <person name="Liang C."/>
            <person name="Lipzen A."/>
            <person name="Lutzoni F."/>
            <person name="Magnuson J."/>
            <person name="Mondo S."/>
            <person name="Nolan M."/>
            <person name="Ohm R."/>
            <person name="Pangilinan J."/>
            <person name="Park H.-J."/>
            <person name="Ramirez L."/>
            <person name="Alfaro M."/>
            <person name="Sun H."/>
            <person name="Tritt A."/>
            <person name="Yoshinaga Y."/>
            <person name="Zwiers L.-H."/>
            <person name="Turgeon B."/>
            <person name="Goodwin S."/>
            <person name="Spatafora J."/>
            <person name="Crous P."/>
            <person name="Grigoriev I."/>
        </authorList>
    </citation>
    <scope>NUCLEOTIDE SEQUENCE</scope>
    <source>
        <strain evidence="3 5">CBS 304.34</strain>
    </source>
</reference>
<feature type="compositionally biased region" description="Polar residues" evidence="2">
    <location>
        <begin position="1428"/>
        <end position="1447"/>
    </location>
</feature>